<dbReference type="EMBL" id="BAABHM010000006">
    <property type="protein sequence ID" value="GAA4694129.1"/>
    <property type="molecule type" value="Genomic_DNA"/>
</dbReference>
<evidence type="ECO:0000313" key="1">
    <source>
        <dbReference type="EMBL" id="GAA4694129.1"/>
    </source>
</evidence>
<accession>A0ABP8WV85</accession>
<gene>
    <name evidence="1" type="ORF">GCM10023198_12250</name>
</gene>
<reference evidence="2" key="1">
    <citation type="journal article" date="2019" name="Int. J. Syst. Evol. Microbiol.">
        <title>The Global Catalogue of Microorganisms (GCM) 10K type strain sequencing project: providing services to taxonomists for standard genome sequencing and annotation.</title>
        <authorList>
            <consortium name="The Broad Institute Genomics Platform"/>
            <consortium name="The Broad Institute Genome Sequencing Center for Infectious Disease"/>
            <person name="Wu L."/>
            <person name="Ma J."/>
        </authorList>
    </citation>
    <scope>NUCLEOTIDE SEQUENCE [LARGE SCALE GENOMIC DNA]</scope>
    <source>
        <strain evidence="2">JCM 17975</strain>
    </source>
</reference>
<dbReference type="Proteomes" id="UP001500843">
    <property type="component" value="Unassembled WGS sequence"/>
</dbReference>
<sequence>MPPVYEGTVYHYTSLAGVHGLIGSKVAWASSVQDLNDPSERLYGWDVIRGRFASHRPPGSSHAIGELETILEQADEPGDWYPQAFVLSASMVADSLTQYRLYGQCQVAFAGGTWDASPPNGHRQLRDLMAGWRPVLYGPAAAMDYVDRMLAAAASIMDSVAPEDYTDETLVAMFALEVLALHIKNPAYEDEREVRLVFSTDDNLKVRVGDNRLITYLEARPVHDDGLNHHAEPELVEAVRLGPLAGGKRSAAAIRIHHQNSTGDPRRFFGSDERKLEVALSETPYRG</sequence>
<evidence type="ECO:0008006" key="3">
    <source>
        <dbReference type="Google" id="ProtNLM"/>
    </source>
</evidence>
<comment type="caution">
    <text evidence="1">The sequence shown here is derived from an EMBL/GenBank/DDBJ whole genome shotgun (WGS) entry which is preliminary data.</text>
</comment>
<evidence type="ECO:0000313" key="2">
    <source>
        <dbReference type="Proteomes" id="UP001500843"/>
    </source>
</evidence>
<keyword evidence="2" id="KW-1185">Reference proteome</keyword>
<name>A0ABP8WV85_9MICO</name>
<organism evidence="1 2">
    <name type="scientific">Promicromonospora umidemergens</name>
    <dbReference type="NCBI Taxonomy" id="629679"/>
    <lineage>
        <taxon>Bacteria</taxon>
        <taxon>Bacillati</taxon>
        <taxon>Actinomycetota</taxon>
        <taxon>Actinomycetes</taxon>
        <taxon>Micrococcales</taxon>
        <taxon>Promicromonosporaceae</taxon>
        <taxon>Promicromonospora</taxon>
    </lineage>
</organism>
<protein>
    <recommendedName>
        <fullName evidence="3">DUF2971 family protein</fullName>
    </recommendedName>
</protein>
<proteinExistence type="predicted"/>